<dbReference type="InterPro" id="IPR003265">
    <property type="entry name" value="HhH-GPD_domain"/>
</dbReference>
<dbReference type="GO" id="GO:0046872">
    <property type="term" value="F:metal ion binding"/>
    <property type="evidence" value="ECO:0007669"/>
    <property type="project" value="UniProtKB-KW"/>
</dbReference>
<evidence type="ECO:0000259" key="5">
    <source>
        <dbReference type="SMART" id="SM00478"/>
    </source>
</evidence>
<dbReference type="Gene3D" id="1.10.340.30">
    <property type="entry name" value="Hypothetical protein, domain 2"/>
    <property type="match status" value="1"/>
</dbReference>
<dbReference type="InterPro" id="IPR011257">
    <property type="entry name" value="DNA_glycosylase"/>
</dbReference>
<evidence type="ECO:0000256" key="4">
    <source>
        <dbReference type="ARBA" id="ARBA00023014"/>
    </source>
</evidence>
<dbReference type="AlphaFoldDB" id="A0A1F6GLS8"/>
<keyword evidence="2" id="KW-0479">Metal-binding</keyword>
<dbReference type="SMART" id="SM00478">
    <property type="entry name" value="ENDO3c"/>
    <property type="match status" value="1"/>
</dbReference>
<sequence>METASLERFYRQLLETYGPQGWWPLYLSAPPPAYLKTPNLRPENDRQRLEIVLGAVLTQNTAWTNVTTALARLGQAGLLGLEELLAVPVEELAQVIRPAGYFNQKAIYLKELAWFFTQHPFDSLTQLDRFEARLRLLSVKGVGEETADCILLYALGQPCFVIDAYTRRILLALGLAQGKEPYRLLAQGFEEALPLDFRLFQEYHGLLVAHGKAYYSKKPYPKLDPLAKGR</sequence>
<protein>
    <recommendedName>
        <fullName evidence="5">HhH-GPD domain-containing protein</fullName>
    </recommendedName>
</protein>
<dbReference type="PANTHER" id="PTHR10359:SF19">
    <property type="entry name" value="DNA REPAIR GLYCOSYLASE MJ1434-RELATED"/>
    <property type="match status" value="1"/>
</dbReference>
<evidence type="ECO:0000313" key="7">
    <source>
        <dbReference type="Proteomes" id="UP000177583"/>
    </source>
</evidence>
<name>A0A1F6GLS8_9PROT</name>
<dbReference type="GO" id="GO:0051539">
    <property type="term" value="F:4 iron, 4 sulfur cluster binding"/>
    <property type="evidence" value="ECO:0007669"/>
    <property type="project" value="UniProtKB-KW"/>
</dbReference>
<comment type="caution">
    <text evidence="6">The sequence shown here is derived from an EMBL/GenBank/DDBJ whole genome shotgun (WGS) entry which is preliminary data.</text>
</comment>
<dbReference type="SUPFAM" id="SSF48150">
    <property type="entry name" value="DNA-glycosylase"/>
    <property type="match status" value="1"/>
</dbReference>
<dbReference type="Proteomes" id="UP000177583">
    <property type="component" value="Unassembled WGS sequence"/>
</dbReference>
<accession>A0A1F6GLS8</accession>
<dbReference type="Pfam" id="PF00730">
    <property type="entry name" value="HhH-GPD"/>
    <property type="match status" value="1"/>
</dbReference>
<gene>
    <name evidence="6" type="ORF">A2557_09950</name>
</gene>
<dbReference type="GO" id="GO:0003824">
    <property type="term" value="F:catalytic activity"/>
    <property type="evidence" value="ECO:0007669"/>
    <property type="project" value="InterPro"/>
</dbReference>
<keyword evidence="1" id="KW-0004">4Fe-4S</keyword>
<keyword evidence="3" id="KW-0408">Iron</keyword>
<dbReference type="EMBL" id="MFNF01000061">
    <property type="protein sequence ID" value="OGG99074.1"/>
    <property type="molecule type" value="Genomic_DNA"/>
</dbReference>
<keyword evidence="4" id="KW-0411">Iron-sulfur</keyword>
<evidence type="ECO:0000256" key="3">
    <source>
        <dbReference type="ARBA" id="ARBA00023004"/>
    </source>
</evidence>
<proteinExistence type="predicted"/>
<reference evidence="6 7" key="1">
    <citation type="journal article" date="2016" name="Nat. Commun.">
        <title>Thousands of microbial genomes shed light on interconnected biogeochemical processes in an aquifer system.</title>
        <authorList>
            <person name="Anantharaman K."/>
            <person name="Brown C.T."/>
            <person name="Hug L.A."/>
            <person name="Sharon I."/>
            <person name="Castelle C.J."/>
            <person name="Probst A.J."/>
            <person name="Thomas B.C."/>
            <person name="Singh A."/>
            <person name="Wilkins M.J."/>
            <person name="Karaoz U."/>
            <person name="Brodie E.L."/>
            <person name="Williams K.H."/>
            <person name="Hubbard S.S."/>
            <person name="Banfield J.F."/>
        </authorList>
    </citation>
    <scope>NUCLEOTIDE SEQUENCE [LARGE SCALE GENOMIC DNA]</scope>
</reference>
<evidence type="ECO:0000256" key="2">
    <source>
        <dbReference type="ARBA" id="ARBA00022723"/>
    </source>
</evidence>
<evidence type="ECO:0000313" key="6">
    <source>
        <dbReference type="EMBL" id="OGG99074.1"/>
    </source>
</evidence>
<dbReference type="PANTHER" id="PTHR10359">
    <property type="entry name" value="A/G-SPECIFIC ADENINE GLYCOSYLASE/ENDONUCLEASE III"/>
    <property type="match status" value="1"/>
</dbReference>
<dbReference type="CDD" id="cd00056">
    <property type="entry name" value="ENDO3c"/>
    <property type="match status" value="1"/>
</dbReference>
<organism evidence="6 7">
    <name type="scientific">Candidatus Lambdaproteobacteria bacterium RIFOXYD2_FULL_56_26</name>
    <dbReference type="NCBI Taxonomy" id="1817773"/>
    <lineage>
        <taxon>Bacteria</taxon>
        <taxon>Pseudomonadati</taxon>
        <taxon>Pseudomonadota</taxon>
        <taxon>Candidatus Lambdaproteobacteria</taxon>
    </lineage>
</organism>
<dbReference type="InterPro" id="IPR023170">
    <property type="entry name" value="HhH_base_excis_C"/>
</dbReference>
<feature type="domain" description="HhH-GPD" evidence="5">
    <location>
        <begin position="57"/>
        <end position="213"/>
    </location>
</feature>
<dbReference type="Gene3D" id="1.10.1670.10">
    <property type="entry name" value="Helix-hairpin-Helix base-excision DNA repair enzymes (C-terminal)"/>
    <property type="match status" value="1"/>
</dbReference>
<dbReference type="GO" id="GO:0006284">
    <property type="term" value="P:base-excision repair"/>
    <property type="evidence" value="ECO:0007669"/>
    <property type="project" value="InterPro"/>
</dbReference>
<evidence type="ECO:0000256" key="1">
    <source>
        <dbReference type="ARBA" id="ARBA00022485"/>
    </source>
</evidence>